<protein>
    <submittedName>
        <fullName evidence="1">Uncharacterized protein</fullName>
    </submittedName>
</protein>
<dbReference type="Proteomes" id="UP000179237">
    <property type="component" value="Unassembled WGS sequence"/>
</dbReference>
<accession>A0A1F5FPN1</accession>
<proteinExistence type="predicted"/>
<dbReference type="AlphaFoldDB" id="A0A1F5FPN1"/>
<organism evidence="1 2">
    <name type="scientific">Candidatus Collierbacteria bacterium RIFOXYD1_FULL_40_9</name>
    <dbReference type="NCBI Taxonomy" id="1817731"/>
    <lineage>
        <taxon>Bacteria</taxon>
        <taxon>Candidatus Collieribacteriota</taxon>
    </lineage>
</organism>
<name>A0A1F5FPN1_9BACT</name>
<reference evidence="1 2" key="1">
    <citation type="journal article" date="2016" name="Nat. Commun.">
        <title>Thousands of microbial genomes shed light on interconnected biogeochemical processes in an aquifer system.</title>
        <authorList>
            <person name="Anantharaman K."/>
            <person name="Brown C.T."/>
            <person name="Hug L.A."/>
            <person name="Sharon I."/>
            <person name="Castelle C.J."/>
            <person name="Probst A.J."/>
            <person name="Thomas B.C."/>
            <person name="Singh A."/>
            <person name="Wilkins M.J."/>
            <person name="Karaoz U."/>
            <person name="Brodie E.L."/>
            <person name="Williams K.H."/>
            <person name="Hubbard S.S."/>
            <person name="Banfield J.F."/>
        </authorList>
    </citation>
    <scope>NUCLEOTIDE SEQUENCE [LARGE SCALE GENOMIC DNA]</scope>
</reference>
<comment type="caution">
    <text evidence="1">The sequence shown here is derived from an EMBL/GenBank/DDBJ whole genome shotgun (WGS) entry which is preliminary data.</text>
</comment>
<evidence type="ECO:0000313" key="1">
    <source>
        <dbReference type="EMBL" id="OGD81570.1"/>
    </source>
</evidence>
<evidence type="ECO:0000313" key="2">
    <source>
        <dbReference type="Proteomes" id="UP000179237"/>
    </source>
</evidence>
<dbReference type="EMBL" id="MFAQ01000041">
    <property type="protein sequence ID" value="OGD81570.1"/>
    <property type="molecule type" value="Genomic_DNA"/>
</dbReference>
<sequence length="97" mass="11277">MLNIFKNDFDLFKYAFSRLAIGQIVRITGKDHLNIQHTIETFVVKAVSETEILTTTGLVFHYTNITHMGYTEEFINREELPHKNLTGQLETFESEPE</sequence>
<gene>
    <name evidence="1" type="ORF">A2572_04260</name>
</gene>